<gene>
    <name evidence="2" type="ORF">SPRG_21559</name>
</gene>
<feature type="non-terminal residue" evidence="2">
    <location>
        <position position="1"/>
    </location>
</feature>
<feature type="compositionally biased region" description="Low complexity" evidence="1">
    <location>
        <begin position="43"/>
        <end position="66"/>
    </location>
</feature>
<feature type="compositionally biased region" description="Polar residues" evidence="1">
    <location>
        <begin position="1"/>
        <end position="22"/>
    </location>
</feature>
<dbReference type="Proteomes" id="UP000030745">
    <property type="component" value="Unassembled WGS sequence"/>
</dbReference>
<reference evidence="2 3" key="1">
    <citation type="journal article" date="2013" name="PLoS Genet.">
        <title>Distinctive expansion of potential virulence genes in the genome of the oomycete fish pathogen Saprolegnia parasitica.</title>
        <authorList>
            <person name="Jiang R.H."/>
            <person name="de Bruijn I."/>
            <person name="Haas B.J."/>
            <person name="Belmonte R."/>
            <person name="Lobach L."/>
            <person name="Christie J."/>
            <person name="van den Ackerveken G."/>
            <person name="Bottin A."/>
            <person name="Bulone V."/>
            <person name="Diaz-Moreno S.M."/>
            <person name="Dumas B."/>
            <person name="Fan L."/>
            <person name="Gaulin E."/>
            <person name="Govers F."/>
            <person name="Grenville-Briggs L.J."/>
            <person name="Horner N.R."/>
            <person name="Levin J.Z."/>
            <person name="Mammella M."/>
            <person name="Meijer H.J."/>
            <person name="Morris P."/>
            <person name="Nusbaum C."/>
            <person name="Oome S."/>
            <person name="Phillips A.J."/>
            <person name="van Rooyen D."/>
            <person name="Rzeszutek E."/>
            <person name="Saraiva M."/>
            <person name="Secombes C.J."/>
            <person name="Seidl M.F."/>
            <person name="Snel B."/>
            <person name="Stassen J.H."/>
            <person name="Sykes S."/>
            <person name="Tripathy S."/>
            <person name="van den Berg H."/>
            <person name="Vega-Arreguin J.C."/>
            <person name="Wawra S."/>
            <person name="Young S.K."/>
            <person name="Zeng Q."/>
            <person name="Dieguez-Uribeondo J."/>
            <person name="Russ C."/>
            <person name="Tyler B.M."/>
            <person name="van West P."/>
        </authorList>
    </citation>
    <scope>NUCLEOTIDE SEQUENCE [LARGE SCALE GENOMIC DNA]</scope>
    <source>
        <strain evidence="2 3">CBS 223.65</strain>
    </source>
</reference>
<evidence type="ECO:0000256" key="1">
    <source>
        <dbReference type="SAM" id="MobiDB-lite"/>
    </source>
</evidence>
<name>A0A067BNF5_SAPPC</name>
<dbReference type="KEGG" id="spar:SPRG_21559"/>
<sequence length="111" mass="12426">SRAPTSQRQPSTKPHQQDQSQPPKRKQDQPTKRRQFIQPSESTATVQRHQQQQNQATNKNQALTTALSSAIERRPDSASRCTAPVVIGFYSPRSGSRMWRPTSSRTGSSVP</sequence>
<feature type="compositionally biased region" description="Polar residues" evidence="1">
    <location>
        <begin position="101"/>
        <end position="111"/>
    </location>
</feature>
<evidence type="ECO:0000313" key="3">
    <source>
        <dbReference type="Proteomes" id="UP000030745"/>
    </source>
</evidence>
<organism evidence="2 3">
    <name type="scientific">Saprolegnia parasitica (strain CBS 223.65)</name>
    <dbReference type="NCBI Taxonomy" id="695850"/>
    <lineage>
        <taxon>Eukaryota</taxon>
        <taxon>Sar</taxon>
        <taxon>Stramenopiles</taxon>
        <taxon>Oomycota</taxon>
        <taxon>Saprolegniomycetes</taxon>
        <taxon>Saprolegniales</taxon>
        <taxon>Saprolegniaceae</taxon>
        <taxon>Saprolegnia</taxon>
    </lineage>
</organism>
<keyword evidence="3" id="KW-1185">Reference proteome</keyword>
<proteinExistence type="predicted"/>
<dbReference type="AlphaFoldDB" id="A0A067BNF5"/>
<accession>A0A067BNF5</accession>
<protein>
    <submittedName>
        <fullName evidence="2">Uncharacterized protein</fullName>
    </submittedName>
</protein>
<dbReference type="EMBL" id="KK583465">
    <property type="protein sequence ID" value="KDO18270.1"/>
    <property type="molecule type" value="Genomic_DNA"/>
</dbReference>
<feature type="region of interest" description="Disordered" evidence="1">
    <location>
        <begin position="1"/>
        <end position="111"/>
    </location>
</feature>
<dbReference type="GeneID" id="24142234"/>
<dbReference type="VEuPathDB" id="FungiDB:SPRG_21559"/>
<dbReference type="RefSeq" id="XP_012211022.1">
    <property type="nucleotide sequence ID" value="XM_012355632.1"/>
</dbReference>
<evidence type="ECO:0000313" key="2">
    <source>
        <dbReference type="EMBL" id="KDO18270.1"/>
    </source>
</evidence>